<sequence>MVSNDSDTTIIAPLAVKIFAAIPVLMVDEHAITVSDHLIIHSFLQNESKERPKCKPVVIPEHGFGIKTLGNRMLPLNP</sequence>
<evidence type="ECO:0000313" key="1">
    <source>
        <dbReference type="EMBL" id="KAF9497339.1"/>
    </source>
</evidence>
<reference evidence="1" key="1">
    <citation type="submission" date="2020-11" db="EMBL/GenBank/DDBJ databases">
        <authorList>
            <consortium name="DOE Joint Genome Institute"/>
            <person name="Ahrendt S."/>
            <person name="Riley R."/>
            <person name="Andreopoulos W."/>
            <person name="Labutti K."/>
            <person name="Pangilinan J."/>
            <person name="Ruiz-Duenas F.J."/>
            <person name="Barrasa J.M."/>
            <person name="Sanchez-Garcia M."/>
            <person name="Camarero S."/>
            <person name="Miyauchi S."/>
            <person name="Serrano A."/>
            <person name="Linde D."/>
            <person name="Babiker R."/>
            <person name="Drula E."/>
            <person name="Ayuso-Fernandez I."/>
            <person name="Pacheco R."/>
            <person name="Padilla G."/>
            <person name="Ferreira P."/>
            <person name="Barriuso J."/>
            <person name="Kellner H."/>
            <person name="Castanera R."/>
            <person name="Alfaro M."/>
            <person name="Ramirez L."/>
            <person name="Pisabarro A.G."/>
            <person name="Kuo A."/>
            <person name="Tritt A."/>
            <person name="Lipzen A."/>
            <person name="He G."/>
            <person name="Yan M."/>
            <person name="Ng V."/>
            <person name="Cullen D."/>
            <person name="Martin F."/>
            <person name="Rosso M.-N."/>
            <person name="Henrissat B."/>
            <person name="Hibbett D."/>
            <person name="Martinez A.T."/>
            <person name="Grigoriev I.V."/>
        </authorList>
    </citation>
    <scope>NUCLEOTIDE SEQUENCE</scope>
    <source>
        <strain evidence="1">ATCC 90797</strain>
    </source>
</reference>
<dbReference type="Proteomes" id="UP000807025">
    <property type="component" value="Unassembled WGS sequence"/>
</dbReference>
<proteinExistence type="predicted"/>
<name>A0A9P6A3W6_PLEER</name>
<comment type="caution">
    <text evidence="1">The sequence shown here is derived from an EMBL/GenBank/DDBJ whole genome shotgun (WGS) entry which is preliminary data.</text>
</comment>
<gene>
    <name evidence="1" type="ORF">BDN71DRAFT_1504872</name>
</gene>
<keyword evidence="2" id="KW-1185">Reference proteome</keyword>
<dbReference type="EMBL" id="MU154544">
    <property type="protein sequence ID" value="KAF9497339.1"/>
    <property type="molecule type" value="Genomic_DNA"/>
</dbReference>
<organism evidence="1 2">
    <name type="scientific">Pleurotus eryngii</name>
    <name type="common">Boletus of the steppes</name>
    <dbReference type="NCBI Taxonomy" id="5323"/>
    <lineage>
        <taxon>Eukaryota</taxon>
        <taxon>Fungi</taxon>
        <taxon>Dikarya</taxon>
        <taxon>Basidiomycota</taxon>
        <taxon>Agaricomycotina</taxon>
        <taxon>Agaricomycetes</taxon>
        <taxon>Agaricomycetidae</taxon>
        <taxon>Agaricales</taxon>
        <taxon>Pleurotineae</taxon>
        <taxon>Pleurotaceae</taxon>
        <taxon>Pleurotus</taxon>
    </lineage>
</organism>
<dbReference type="AlphaFoldDB" id="A0A9P6A3W6"/>
<accession>A0A9P6A3W6</accession>
<protein>
    <submittedName>
        <fullName evidence="1">Uncharacterized protein</fullName>
    </submittedName>
</protein>
<evidence type="ECO:0000313" key="2">
    <source>
        <dbReference type="Proteomes" id="UP000807025"/>
    </source>
</evidence>